<dbReference type="InterPro" id="IPR011992">
    <property type="entry name" value="EF-hand-dom_pair"/>
</dbReference>
<comment type="caution">
    <text evidence="6">The sequence shown here is derived from an EMBL/GenBank/DDBJ whole genome shotgun (WGS) entry which is preliminary data.</text>
</comment>
<accession>A0ABQ5RN83</accession>
<dbReference type="Gene3D" id="1.10.238.10">
    <property type="entry name" value="EF-hand"/>
    <property type="match status" value="1"/>
</dbReference>
<feature type="domain" description="EF-hand" evidence="5">
    <location>
        <begin position="114"/>
        <end position="149"/>
    </location>
</feature>
<feature type="region of interest" description="Disordered" evidence="3">
    <location>
        <begin position="34"/>
        <end position="61"/>
    </location>
</feature>
<evidence type="ECO:0000259" key="5">
    <source>
        <dbReference type="PROSITE" id="PS50222"/>
    </source>
</evidence>
<dbReference type="SMART" id="SM00054">
    <property type="entry name" value="EFh"/>
    <property type="match status" value="2"/>
</dbReference>
<evidence type="ECO:0000313" key="7">
    <source>
        <dbReference type="Proteomes" id="UP001165090"/>
    </source>
</evidence>
<dbReference type="Proteomes" id="UP001165090">
    <property type="component" value="Unassembled WGS sequence"/>
</dbReference>
<reference evidence="6 7" key="1">
    <citation type="journal article" date="2023" name="IScience">
        <title>Expanded male sex-determining region conserved during the evolution of homothallism in the green alga Volvox.</title>
        <authorList>
            <person name="Yamamoto K."/>
            <person name="Matsuzaki R."/>
            <person name="Mahakham W."/>
            <person name="Heman W."/>
            <person name="Sekimoto H."/>
            <person name="Kawachi M."/>
            <person name="Minakuchi Y."/>
            <person name="Toyoda A."/>
            <person name="Nozaki H."/>
        </authorList>
    </citation>
    <scope>NUCLEOTIDE SEQUENCE [LARGE SCALE GENOMIC DNA]</scope>
    <source>
        <strain evidence="6 7">NIES-4468</strain>
    </source>
</reference>
<dbReference type="PROSITE" id="PS50222">
    <property type="entry name" value="EF_HAND_2"/>
    <property type="match status" value="2"/>
</dbReference>
<dbReference type="SUPFAM" id="SSF47473">
    <property type="entry name" value="EF-hand"/>
    <property type="match status" value="1"/>
</dbReference>
<proteinExistence type="predicted"/>
<name>A0ABQ5RN83_9CHLO</name>
<evidence type="ECO:0000256" key="3">
    <source>
        <dbReference type="SAM" id="MobiDB-lite"/>
    </source>
</evidence>
<protein>
    <recommendedName>
        <fullName evidence="8">Calmodulin</fullName>
    </recommendedName>
</protein>
<sequence>LVSCRGVQVLQGKVQLRSRRREAFAPRLMPRNAALNDGVRGNGADAATSGSGGGAGRVTPADGGGGIGCGGGGGLENVTEQEMLALFKHIDADGSGAITVTELQVAMEMMGVHKSLEDVAEMMDGVDADGSGEMEFNEFKNVLRRAIRARNGMPTFTEWKELGGDLWFRDLNSGCWTGEAALLDSNPVPQEGMLLALETSDLLVLERGDYDHIVENGFDGELK</sequence>
<dbReference type="InterPro" id="IPR002048">
    <property type="entry name" value="EF_hand_dom"/>
</dbReference>
<dbReference type="InterPro" id="IPR050145">
    <property type="entry name" value="Centrin_CML-like"/>
</dbReference>
<feature type="domain" description="Cyclic nucleotide-binding" evidence="4">
    <location>
        <begin position="171"/>
        <end position="214"/>
    </location>
</feature>
<dbReference type="CDD" id="cd00051">
    <property type="entry name" value="EFh"/>
    <property type="match status" value="1"/>
</dbReference>
<evidence type="ECO:0000259" key="4">
    <source>
        <dbReference type="PROSITE" id="PS50042"/>
    </source>
</evidence>
<feature type="domain" description="EF-hand" evidence="5">
    <location>
        <begin position="78"/>
        <end position="113"/>
    </location>
</feature>
<dbReference type="PROSITE" id="PS50042">
    <property type="entry name" value="CNMP_BINDING_3"/>
    <property type="match status" value="1"/>
</dbReference>
<dbReference type="Pfam" id="PF13499">
    <property type="entry name" value="EF-hand_7"/>
    <property type="match status" value="1"/>
</dbReference>
<feature type="compositionally biased region" description="Gly residues" evidence="3">
    <location>
        <begin position="50"/>
        <end position="61"/>
    </location>
</feature>
<keyword evidence="7" id="KW-1185">Reference proteome</keyword>
<keyword evidence="2" id="KW-0106">Calcium</keyword>
<evidence type="ECO:0000313" key="6">
    <source>
        <dbReference type="EMBL" id="GLI59022.1"/>
    </source>
</evidence>
<dbReference type="InterPro" id="IPR000595">
    <property type="entry name" value="cNMP-bd_dom"/>
</dbReference>
<dbReference type="PANTHER" id="PTHR23050">
    <property type="entry name" value="CALCIUM BINDING PROTEIN"/>
    <property type="match status" value="1"/>
</dbReference>
<gene>
    <name evidence="6" type="ORF">VaNZ11_000848</name>
</gene>
<feature type="non-terminal residue" evidence="6">
    <location>
        <position position="223"/>
    </location>
</feature>
<dbReference type="InterPro" id="IPR018247">
    <property type="entry name" value="EF_Hand_1_Ca_BS"/>
</dbReference>
<dbReference type="EMBL" id="BSDZ01000003">
    <property type="protein sequence ID" value="GLI59022.1"/>
    <property type="molecule type" value="Genomic_DNA"/>
</dbReference>
<evidence type="ECO:0000256" key="2">
    <source>
        <dbReference type="ARBA" id="ARBA00022837"/>
    </source>
</evidence>
<evidence type="ECO:0008006" key="8">
    <source>
        <dbReference type="Google" id="ProtNLM"/>
    </source>
</evidence>
<keyword evidence="1" id="KW-0677">Repeat</keyword>
<feature type="non-terminal residue" evidence="6">
    <location>
        <position position="1"/>
    </location>
</feature>
<organism evidence="6 7">
    <name type="scientific">Volvox africanus</name>
    <dbReference type="NCBI Taxonomy" id="51714"/>
    <lineage>
        <taxon>Eukaryota</taxon>
        <taxon>Viridiplantae</taxon>
        <taxon>Chlorophyta</taxon>
        <taxon>core chlorophytes</taxon>
        <taxon>Chlorophyceae</taxon>
        <taxon>CS clade</taxon>
        <taxon>Chlamydomonadales</taxon>
        <taxon>Volvocaceae</taxon>
        <taxon>Volvox</taxon>
    </lineage>
</organism>
<dbReference type="PROSITE" id="PS00018">
    <property type="entry name" value="EF_HAND_1"/>
    <property type="match status" value="2"/>
</dbReference>
<evidence type="ECO:0000256" key="1">
    <source>
        <dbReference type="ARBA" id="ARBA00022737"/>
    </source>
</evidence>